<protein>
    <recommendedName>
        <fullName evidence="7">PS-10 peptidase S37</fullName>
    </recommendedName>
</protein>
<dbReference type="SUPFAM" id="SSF53474">
    <property type="entry name" value="alpha/beta-Hydrolases"/>
    <property type="match status" value="1"/>
</dbReference>
<evidence type="ECO:0000256" key="2">
    <source>
        <dbReference type="ARBA" id="ARBA00022729"/>
    </source>
</evidence>
<sequence>MRRFGAAMAALLMAVVLVSPTAQAAEDIADALERVPGLTVVSEGTAPAGFRFFKLTFTQPADHRRPGASSFEQRLTLLHRDVKAPMVMYTSGYNVSENPNRSEPTQLVDGNQLSMEYRYFTPSRPEPADWSRQLTIWQAATDQHRVAVAFKGLYGARWLATGGSKGGMTAVYFRRFYPADVDGTIAYVAPNDVIDGLDVYDRFLSTVGDDPACREALRANQRESLKRRDELGALASAEAAAKGYTFDIVGSQDKAMEIAIVDSYFTFWQYQTQADCASVPGPSASTAEIFAFYVDVESLNTYADQELAGYVPYYYQAAVQLGAPRSYERHLRDLLRYPGTNVPATFVPSSVALPRFDPVSMPDVDFWVRTRGSELLFVNGENDPWGAEPFQLGWGTRDSYSYTVPGGNHGAKISQLPAADAAGATATIRRWAAVDSVTTHQLPTLDSNPVLETRPRL</sequence>
<dbReference type="PANTHER" id="PTHR11010:SF38">
    <property type="entry name" value="LYSOSOMAL PRO-X CARBOXYPEPTIDASE"/>
    <property type="match status" value="1"/>
</dbReference>
<dbReference type="EMBL" id="JAGGMS010000001">
    <property type="protein sequence ID" value="MBP2182289.1"/>
    <property type="molecule type" value="Genomic_DNA"/>
</dbReference>
<accession>A0ABS4PTX0</accession>
<dbReference type="PANTHER" id="PTHR11010">
    <property type="entry name" value="PROTEASE S28 PRO-X CARBOXYPEPTIDASE-RELATED"/>
    <property type="match status" value="1"/>
</dbReference>
<dbReference type="InterPro" id="IPR029058">
    <property type="entry name" value="AB_hydrolase_fold"/>
</dbReference>
<name>A0ABS4PTX0_9PSEU</name>
<reference evidence="5 6" key="1">
    <citation type="submission" date="2021-03" db="EMBL/GenBank/DDBJ databases">
        <title>Sequencing the genomes of 1000 actinobacteria strains.</title>
        <authorList>
            <person name="Klenk H.-P."/>
        </authorList>
    </citation>
    <scope>NUCLEOTIDE SEQUENCE [LARGE SCALE GENOMIC DNA]</scope>
    <source>
        <strain evidence="5 6">DSM 45510</strain>
    </source>
</reference>
<keyword evidence="1" id="KW-0645">Protease</keyword>
<feature type="chain" id="PRO_5046076808" description="PS-10 peptidase S37" evidence="4">
    <location>
        <begin position="25"/>
        <end position="457"/>
    </location>
</feature>
<keyword evidence="6" id="KW-1185">Reference proteome</keyword>
<feature type="signal peptide" evidence="4">
    <location>
        <begin position="1"/>
        <end position="24"/>
    </location>
</feature>
<evidence type="ECO:0008006" key="7">
    <source>
        <dbReference type="Google" id="ProtNLM"/>
    </source>
</evidence>
<comment type="caution">
    <text evidence="5">The sequence shown here is derived from an EMBL/GenBank/DDBJ whole genome shotgun (WGS) entry which is preliminary data.</text>
</comment>
<dbReference type="Gene3D" id="3.40.50.1820">
    <property type="entry name" value="alpha/beta hydrolase"/>
    <property type="match status" value="1"/>
</dbReference>
<gene>
    <name evidence="5" type="ORF">JOM49_003815</name>
</gene>
<dbReference type="Pfam" id="PF05576">
    <property type="entry name" value="Peptidase_S37"/>
    <property type="match status" value="1"/>
</dbReference>
<keyword evidence="3" id="KW-0378">Hydrolase</keyword>
<dbReference type="InterPro" id="IPR008761">
    <property type="entry name" value="Peptidase_S37"/>
</dbReference>
<evidence type="ECO:0000313" key="6">
    <source>
        <dbReference type="Proteomes" id="UP000741013"/>
    </source>
</evidence>
<evidence type="ECO:0000256" key="3">
    <source>
        <dbReference type="ARBA" id="ARBA00022801"/>
    </source>
</evidence>
<evidence type="ECO:0000256" key="1">
    <source>
        <dbReference type="ARBA" id="ARBA00022670"/>
    </source>
</evidence>
<dbReference type="Proteomes" id="UP000741013">
    <property type="component" value="Unassembled WGS sequence"/>
</dbReference>
<organism evidence="5 6">
    <name type="scientific">Amycolatopsis magusensis</name>
    <dbReference type="NCBI Taxonomy" id="882444"/>
    <lineage>
        <taxon>Bacteria</taxon>
        <taxon>Bacillati</taxon>
        <taxon>Actinomycetota</taxon>
        <taxon>Actinomycetes</taxon>
        <taxon>Pseudonocardiales</taxon>
        <taxon>Pseudonocardiaceae</taxon>
        <taxon>Amycolatopsis</taxon>
    </lineage>
</organism>
<keyword evidence="2 4" id="KW-0732">Signal</keyword>
<evidence type="ECO:0000313" key="5">
    <source>
        <dbReference type="EMBL" id="MBP2182289.1"/>
    </source>
</evidence>
<evidence type="ECO:0000256" key="4">
    <source>
        <dbReference type="SAM" id="SignalP"/>
    </source>
</evidence>
<proteinExistence type="predicted"/>
<dbReference type="RefSeq" id="WP_209665624.1">
    <property type="nucleotide sequence ID" value="NZ_JAGGMS010000001.1"/>
</dbReference>